<gene>
    <name evidence="2" type="ORF">CJP74_01645</name>
</gene>
<keyword evidence="3" id="KW-1185">Reference proteome</keyword>
<sequence length="65" mass="7167">MVLLNMLLEVLVRVGLSVGVIFLVVILPLALVSRKAKIVRRYRKIKRANLAKSEVKPTSVVGVAK</sequence>
<comment type="caution">
    <text evidence="2">The sequence shown here is derived from an EMBL/GenBank/DDBJ whole genome shotgun (WGS) entry which is preliminary data.</text>
</comment>
<dbReference type="EMBL" id="NRJH01000013">
    <property type="protein sequence ID" value="RIY33596.1"/>
    <property type="molecule type" value="Genomic_DNA"/>
</dbReference>
<organism evidence="2 3">
    <name type="scientific">Psittacicella melopsittaci</name>
    <dbReference type="NCBI Taxonomy" id="2028576"/>
    <lineage>
        <taxon>Bacteria</taxon>
        <taxon>Pseudomonadati</taxon>
        <taxon>Pseudomonadota</taxon>
        <taxon>Gammaproteobacteria</taxon>
        <taxon>Pasteurellales</taxon>
        <taxon>Psittacicellaceae</taxon>
        <taxon>Psittacicella</taxon>
    </lineage>
</organism>
<keyword evidence="1" id="KW-0812">Transmembrane</keyword>
<keyword evidence="1" id="KW-1133">Transmembrane helix</keyword>
<dbReference type="Proteomes" id="UP000266258">
    <property type="component" value="Unassembled WGS sequence"/>
</dbReference>
<feature type="transmembrane region" description="Helical" evidence="1">
    <location>
        <begin position="12"/>
        <end position="33"/>
    </location>
</feature>
<protein>
    <submittedName>
        <fullName evidence="2">Uncharacterized protein</fullName>
    </submittedName>
</protein>
<evidence type="ECO:0000313" key="2">
    <source>
        <dbReference type="EMBL" id="RIY33596.1"/>
    </source>
</evidence>
<reference evidence="2 3" key="1">
    <citation type="submission" date="2017-08" db="EMBL/GenBank/DDBJ databases">
        <title>Reclassification of Bisgaard taxon 37 and 44.</title>
        <authorList>
            <person name="Christensen H."/>
        </authorList>
    </citation>
    <scope>NUCLEOTIDE SEQUENCE [LARGE SCALE GENOMIC DNA]</scope>
    <source>
        <strain evidence="2 3">B96_4</strain>
    </source>
</reference>
<dbReference type="AlphaFoldDB" id="A0A3A1Y8F7"/>
<keyword evidence="1" id="KW-0472">Membrane</keyword>
<evidence type="ECO:0000313" key="3">
    <source>
        <dbReference type="Proteomes" id="UP000266258"/>
    </source>
</evidence>
<name>A0A3A1Y8F7_9GAMM</name>
<proteinExistence type="predicted"/>
<evidence type="ECO:0000256" key="1">
    <source>
        <dbReference type="SAM" id="Phobius"/>
    </source>
</evidence>
<accession>A0A3A1Y8F7</accession>